<accession>A0A7K4ZPC7</accession>
<evidence type="ECO:0000313" key="5">
    <source>
        <dbReference type="Proteomes" id="UP000517892"/>
    </source>
</evidence>
<dbReference type="Proteomes" id="UP000517892">
    <property type="component" value="Unassembled WGS sequence"/>
</dbReference>
<evidence type="ECO:0000259" key="3">
    <source>
        <dbReference type="Pfam" id="PF12053"/>
    </source>
</evidence>
<dbReference type="Pfam" id="PF00221">
    <property type="entry name" value="Lyase_aromatic"/>
    <property type="match status" value="2"/>
</dbReference>
<dbReference type="InterPro" id="IPR022313">
    <property type="entry name" value="Phe/His_NH3-lyase_AS"/>
</dbReference>
<organism evidence="4 5">
    <name type="scientific">Centropus unirufus</name>
    <dbReference type="NCBI Taxonomy" id="1118519"/>
    <lineage>
        <taxon>Eukaryota</taxon>
        <taxon>Metazoa</taxon>
        <taxon>Chordata</taxon>
        <taxon>Craniata</taxon>
        <taxon>Vertebrata</taxon>
        <taxon>Euteleostomi</taxon>
        <taxon>Archelosauria</taxon>
        <taxon>Archosauria</taxon>
        <taxon>Dinosauria</taxon>
        <taxon>Saurischia</taxon>
        <taxon>Theropoda</taxon>
        <taxon>Coelurosauria</taxon>
        <taxon>Aves</taxon>
        <taxon>Neognathae</taxon>
        <taxon>Neoaves</taxon>
        <taxon>Otidimorphae</taxon>
        <taxon>Cuculiformes</taxon>
        <taxon>Centropidae</taxon>
        <taxon>Centropus</taxon>
    </lineage>
</organism>
<protein>
    <submittedName>
        <fullName evidence="4">HUTH lyase</fullName>
    </submittedName>
</protein>
<feature type="non-terminal residue" evidence="4">
    <location>
        <position position="1"/>
    </location>
</feature>
<dbReference type="InterPro" id="IPR024083">
    <property type="entry name" value="Fumarase/histidase_N"/>
</dbReference>
<dbReference type="FunFam" id="1.10.275.10:FF:000007">
    <property type="entry name" value="Histidine ammonia-lyase"/>
    <property type="match status" value="1"/>
</dbReference>
<dbReference type="EMBL" id="VYZI01000131">
    <property type="protein sequence ID" value="NWR73281.1"/>
    <property type="molecule type" value="Genomic_DNA"/>
</dbReference>
<dbReference type="FunFam" id="3.10.20.90:FF:000111">
    <property type="entry name" value="Histidine ammonia-lyase"/>
    <property type="match status" value="1"/>
</dbReference>
<feature type="non-terminal residue" evidence="4">
    <location>
        <position position="645"/>
    </location>
</feature>
<name>A0A7K4ZPC7_9AVES</name>
<feature type="domain" description="Par3/HAL N-terminal" evidence="3">
    <location>
        <begin position="13"/>
        <end position="80"/>
    </location>
</feature>
<dbReference type="CDD" id="cd00332">
    <property type="entry name" value="PAL-HAL"/>
    <property type="match status" value="1"/>
</dbReference>
<keyword evidence="4" id="KW-0456">Lyase</keyword>
<proteinExistence type="inferred from homology"/>
<evidence type="ECO:0000313" key="4">
    <source>
        <dbReference type="EMBL" id="NWR73281.1"/>
    </source>
</evidence>
<dbReference type="SUPFAM" id="SSF48557">
    <property type="entry name" value="L-aspartase-like"/>
    <property type="match status" value="1"/>
</dbReference>
<dbReference type="Gene3D" id="3.10.20.90">
    <property type="entry name" value="Phosphatidylinositol 3-kinase Catalytic Subunit, Chain A, domain 1"/>
    <property type="match status" value="1"/>
</dbReference>
<evidence type="ECO:0000256" key="1">
    <source>
        <dbReference type="ARBA" id="ARBA00007238"/>
    </source>
</evidence>
<dbReference type="OrthoDB" id="10051290at2759"/>
<dbReference type="InterPro" id="IPR001106">
    <property type="entry name" value="Aromatic_Lyase"/>
</dbReference>
<dbReference type="InterPro" id="IPR008948">
    <property type="entry name" value="L-Aspartase-like"/>
</dbReference>
<gene>
    <name evidence="4" type="primary">Hal</name>
    <name evidence="4" type="ORF">CENUNI_R12316</name>
</gene>
<keyword evidence="5" id="KW-1185">Reference proteome</keyword>
<keyword evidence="2" id="KW-0369">Histidine metabolism</keyword>
<comment type="caution">
    <text evidence="4">The sequence shown here is derived from an EMBL/GenBank/DDBJ whole genome shotgun (WGS) entry which is preliminary data.</text>
</comment>
<comment type="similarity">
    <text evidence="1">Belongs to the PAL/histidase family.</text>
</comment>
<dbReference type="PANTHER" id="PTHR10362">
    <property type="entry name" value="HISTIDINE AMMONIA-LYASE"/>
    <property type="match status" value="1"/>
</dbReference>
<evidence type="ECO:0000256" key="2">
    <source>
        <dbReference type="ARBA" id="ARBA00022808"/>
    </source>
</evidence>
<dbReference type="InterPro" id="IPR021922">
    <property type="entry name" value="Par3/HAL_N"/>
</dbReference>
<reference evidence="4 5" key="1">
    <citation type="submission" date="2019-09" db="EMBL/GenBank/DDBJ databases">
        <title>Bird 10,000 Genomes (B10K) Project - Family phase.</title>
        <authorList>
            <person name="Zhang G."/>
        </authorList>
    </citation>
    <scope>NUCLEOTIDE SEQUENCE [LARGE SCALE GENOMIC DNA]</scope>
    <source>
        <strain evidence="4">B10K-DU-017-25</strain>
        <tissue evidence="4">Mixed tissue sample</tissue>
    </source>
</reference>
<dbReference type="Pfam" id="PF12053">
    <property type="entry name" value="Par3_HAL_N_term"/>
    <property type="match status" value="1"/>
</dbReference>
<dbReference type="Gene3D" id="1.20.200.10">
    <property type="entry name" value="Fumarase/aspartase (Central domain)"/>
    <property type="match status" value="2"/>
</dbReference>
<sequence>MPRYTVHVRGEWLAVPCLTGTNTIRWLGREAVRRYMKNKPDNGGFASVDEVKFYIRRCKGLGLLDLDDTVEDALEDNEFVEVVIEGDIMSPDFIPSQPEGVHLYSKYREPEQYISLDGNSLTTEDLVNLGKGLYKIKLTPEAEAKVNKSREVIERIVKEQTVVYGITTGFGKFARTVIPNSKLRELQVNLVRSHSAGVGKPLSPERTRMLLALRINVLAKGYSGISLETLQQVIEAFNASCLPYIPEKGTVGASGDLAPLSHLALGLIGEGKMWSPKSGWADAKYVLEAHGLRPVTLKPKEGLALINGTQMITSLGCEAVERASAIARQADIIAALTLEVLKGTTRAFDTDIHAVRPHRGQAEVAFRFRSLLDSDHHPSEIAESHRFCDRVQDAYTMRCCPQSCLCLDFSFEMVFAERAETISGGNFHGEYPAKALDYLAIGVHELAAISERRIERLCNPSLSELPAFLVTEGGLNSGFMIAHCTAAALVSENKALCHPSSVDSLSTSAATEDHVSMGGWAARKALRVIEHVEQVLAIELLAACQGIEFLRPLRTTTPLEKVYDLVRTVVRPWMKDRFMAPDIEAAHRLLVEQKASVWEVAKPYIEKYRREHIPESRPISPTAFSLGLLEINKSVGHDHWHQDEL</sequence>
<dbReference type="Gene3D" id="1.10.275.10">
    <property type="entry name" value="Fumarase/aspartase (N-terminal domain)"/>
    <property type="match status" value="1"/>
</dbReference>
<dbReference type="AlphaFoldDB" id="A0A7K4ZPC7"/>
<dbReference type="PROSITE" id="PS00488">
    <property type="entry name" value="PAL_HISTIDASE"/>
    <property type="match status" value="1"/>
</dbReference>
<dbReference type="GO" id="GO:0016841">
    <property type="term" value="F:ammonia-lyase activity"/>
    <property type="evidence" value="ECO:0007669"/>
    <property type="project" value="InterPro"/>
</dbReference>
<dbReference type="GO" id="GO:0006547">
    <property type="term" value="P:L-histidine metabolic process"/>
    <property type="evidence" value="ECO:0007669"/>
    <property type="project" value="UniProtKB-KW"/>
</dbReference>